<dbReference type="VEuPathDB" id="FungiDB:UREG_01009"/>
<dbReference type="OMA" id="SWATDAH"/>
<accession>C4JFJ5</accession>
<dbReference type="InterPro" id="IPR015421">
    <property type="entry name" value="PyrdxlP-dep_Trfase_major"/>
</dbReference>
<dbReference type="Pfam" id="PF00282">
    <property type="entry name" value="Pyridoxal_deC"/>
    <property type="match status" value="1"/>
</dbReference>
<reference evidence="8" key="1">
    <citation type="journal article" date="2009" name="Genome Res.">
        <title>Comparative genomic analyses of the human fungal pathogens Coccidioides and their relatives.</title>
        <authorList>
            <person name="Sharpton T.J."/>
            <person name="Stajich J.E."/>
            <person name="Rounsley S.D."/>
            <person name="Gardner M.J."/>
            <person name="Wortman J.R."/>
            <person name="Jordar V.S."/>
            <person name="Maiti R."/>
            <person name="Kodira C.D."/>
            <person name="Neafsey D.E."/>
            <person name="Zeng Q."/>
            <person name="Hung C.-Y."/>
            <person name="McMahan C."/>
            <person name="Muszewska A."/>
            <person name="Grynberg M."/>
            <person name="Mandel M.A."/>
            <person name="Kellner E.M."/>
            <person name="Barker B.M."/>
            <person name="Galgiani J.N."/>
            <person name="Orbach M.J."/>
            <person name="Kirkland T.N."/>
            <person name="Cole G.T."/>
            <person name="Henn M.R."/>
            <person name="Birren B.W."/>
            <person name="Taylor J.W."/>
        </authorList>
    </citation>
    <scope>NUCLEOTIDE SEQUENCE [LARGE SCALE GENOMIC DNA]</scope>
    <source>
        <strain evidence="8">UAMH 1704</strain>
    </source>
</reference>
<keyword evidence="4 6" id="KW-0456">Lyase</keyword>
<dbReference type="InterPro" id="IPR015424">
    <property type="entry name" value="PyrdxlP-dep_Trfase"/>
</dbReference>
<gene>
    <name evidence="7" type="ORF">UREG_01009</name>
</gene>
<feature type="modified residue" description="N6-(pyridoxal phosphate)lysine" evidence="5">
    <location>
        <position position="330"/>
    </location>
</feature>
<dbReference type="InterPro" id="IPR010977">
    <property type="entry name" value="Aromatic_deC"/>
</dbReference>
<comment type="cofactor">
    <cofactor evidence="1 5 6">
        <name>pyridoxal 5'-phosphate</name>
        <dbReference type="ChEBI" id="CHEBI:597326"/>
    </cofactor>
</comment>
<dbReference type="PROSITE" id="PS00392">
    <property type="entry name" value="DDC_GAD_HDC_YDC"/>
    <property type="match status" value="1"/>
</dbReference>
<name>C4JFJ5_UNCRE</name>
<evidence type="ECO:0008006" key="9">
    <source>
        <dbReference type="Google" id="ProtNLM"/>
    </source>
</evidence>
<dbReference type="eggNOG" id="KOG0628">
    <property type="taxonomic scope" value="Eukaryota"/>
</dbReference>
<dbReference type="InterPro" id="IPR015422">
    <property type="entry name" value="PyrdxlP-dep_Trfase_small"/>
</dbReference>
<evidence type="ECO:0000313" key="8">
    <source>
        <dbReference type="Proteomes" id="UP000002058"/>
    </source>
</evidence>
<dbReference type="SUPFAM" id="SSF53383">
    <property type="entry name" value="PLP-dependent transferases"/>
    <property type="match status" value="1"/>
</dbReference>
<dbReference type="STRING" id="336963.C4JFJ5"/>
<evidence type="ECO:0000256" key="3">
    <source>
        <dbReference type="ARBA" id="ARBA00022898"/>
    </source>
</evidence>
<proteinExistence type="inferred from homology"/>
<dbReference type="GO" id="GO:0016831">
    <property type="term" value="F:carboxy-lyase activity"/>
    <property type="evidence" value="ECO:0007669"/>
    <property type="project" value="InterPro"/>
</dbReference>
<dbReference type="OrthoDB" id="2161780at2759"/>
<dbReference type="InterPro" id="IPR021115">
    <property type="entry name" value="Pyridoxal-P_BS"/>
</dbReference>
<evidence type="ECO:0000313" key="7">
    <source>
        <dbReference type="EMBL" id="EEP76160.1"/>
    </source>
</evidence>
<comment type="similarity">
    <text evidence="2 6">Belongs to the group II decarboxylase family.</text>
</comment>
<evidence type="ECO:0000256" key="1">
    <source>
        <dbReference type="ARBA" id="ARBA00001933"/>
    </source>
</evidence>
<dbReference type="KEGG" id="ure:UREG_01009"/>
<dbReference type="Gene3D" id="3.90.1150.10">
    <property type="entry name" value="Aspartate Aminotransferase, domain 1"/>
    <property type="match status" value="1"/>
</dbReference>
<evidence type="ECO:0000256" key="2">
    <source>
        <dbReference type="ARBA" id="ARBA00009533"/>
    </source>
</evidence>
<dbReference type="AlphaFoldDB" id="C4JFJ5"/>
<protein>
    <recommendedName>
        <fullName evidence="9">Tyrosine decarboxylase</fullName>
    </recommendedName>
</protein>
<dbReference type="PANTHER" id="PTHR11999">
    <property type="entry name" value="GROUP II PYRIDOXAL-5-PHOSPHATE DECARBOXYLASE"/>
    <property type="match status" value="1"/>
</dbReference>
<evidence type="ECO:0000256" key="6">
    <source>
        <dbReference type="RuleBase" id="RU000382"/>
    </source>
</evidence>
<keyword evidence="3 5" id="KW-0663">Pyridoxal phosphate</keyword>
<dbReference type="InterPro" id="IPR002129">
    <property type="entry name" value="PyrdxlP-dep_de-COase"/>
</dbReference>
<dbReference type="PANTHER" id="PTHR11999:SF165">
    <property type="entry name" value="DECARBOXYLASE, PUTATIVE (AFU_ORTHOLOGUE AFUA_2G04980)-RELATED"/>
    <property type="match status" value="1"/>
</dbReference>
<dbReference type="GO" id="GO:0019752">
    <property type="term" value="P:carboxylic acid metabolic process"/>
    <property type="evidence" value="ECO:0007669"/>
    <property type="project" value="InterPro"/>
</dbReference>
<organism evidence="7 8">
    <name type="scientific">Uncinocarpus reesii (strain UAMH 1704)</name>
    <dbReference type="NCBI Taxonomy" id="336963"/>
    <lineage>
        <taxon>Eukaryota</taxon>
        <taxon>Fungi</taxon>
        <taxon>Dikarya</taxon>
        <taxon>Ascomycota</taxon>
        <taxon>Pezizomycotina</taxon>
        <taxon>Eurotiomycetes</taxon>
        <taxon>Eurotiomycetidae</taxon>
        <taxon>Onygenales</taxon>
        <taxon>Onygenaceae</taxon>
        <taxon>Uncinocarpus</taxon>
    </lineage>
</organism>
<keyword evidence="8" id="KW-1185">Reference proteome</keyword>
<dbReference type="InParanoid" id="C4JFJ5"/>
<evidence type="ECO:0000256" key="4">
    <source>
        <dbReference type="ARBA" id="ARBA00023239"/>
    </source>
</evidence>
<dbReference type="EMBL" id="CH476615">
    <property type="protein sequence ID" value="EEP76160.1"/>
    <property type="molecule type" value="Genomic_DNA"/>
</dbReference>
<dbReference type="GeneID" id="8438213"/>
<sequence>MTEPVTMEPDEISLAEDHAALERVVLSSGPTARVLPSAQDLEHARALLIKSLPPKGLGFAQTKDHLLKVVVPGLNFASISPNYYGFVTGGVTPAAWFADNVVSVYDQNVQVHIPDHSVATDVEHRALKLLLDLFQLDEKVWAHTTVTSGATASNVLGLACGREFVLCAAAERNGVDCKSVGEYGIVEVLRASGLKGLQVLSTLPHSSLGKAAGILGIGRANVKSICANQNPLRFDLERLEMELALPGMASIVAISCGEVNTGRFATGGIEEFQKIRALCDKYNAWLHVDGAFGIFGRILSHVSDSKEFDSIRKGCEGLELADSITADGHKLLNVPYDCGIFFSRYAKTAQDVFRNPNAAYLATSAAADTVISPNSIGIENSRRFRALPVYATLIAYGRNGYRAMLEKQIRLARRIATWIFDQPEYAVLPRVSSKDELLENTFMVVLFSANNDDLNAELVNKINSTSQIYVSGTSWDGRPACRIAISNYKVDVERDFARVMGVLQNLVK</sequence>
<dbReference type="Proteomes" id="UP000002058">
    <property type="component" value="Unassembled WGS sequence"/>
</dbReference>
<evidence type="ECO:0000256" key="5">
    <source>
        <dbReference type="PIRSR" id="PIRSR602129-50"/>
    </source>
</evidence>
<dbReference type="Gene3D" id="3.40.640.10">
    <property type="entry name" value="Type I PLP-dependent aspartate aminotransferase-like (Major domain)"/>
    <property type="match status" value="1"/>
</dbReference>
<dbReference type="HOGENOM" id="CLU_011856_6_2_1"/>
<dbReference type="GO" id="GO:0030170">
    <property type="term" value="F:pyridoxal phosphate binding"/>
    <property type="evidence" value="ECO:0007669"/>
    <property type="project" value="InterPro"/>
</dbReference>
<dbReference type="RefSeq" id="XP_002541493.1">
    <property type="nucleotide sequence ID" value="XM_002541447.1"/>
</dbReference>
<dbReference type="GO" id="GO:0005737">
    <property type="term" value="C:cytoplasm"/>
    <property type="evidence" value="ECO:0007669"/>
    <property type="project" value="TreeGrafter"/>
</dbReference>